<accession>C5A436</accession>
<dbReference type="STRING" id="593117.TGAM_0496"/>
<protein>
    <submittedName>
        <fullName evidence="1">Uncharacterized protein</fullName>
    </submittedName>
</protein>
<proteinExistence type="predicted"/>
<gene>
    <name evidence="1" type="ordered locus">TGAM_0496</name>
</gene>
<keyword evidence="2" id="KW-1185">Reference proteome</keyword>
<dbReference type="Proteomes" id="UP000001488">
    <property type="component" value="Chromosome"/>
</dbReference>
<name>C5A436_THEGJ</name>
<dbReference type="PaxDb" id="593117-TGAM_0496"/>
<organism evidence="1 2">
    <name type="scientific">Thermococcus gammatolerans (strain DSM 15229 / JCM 11827 / EJ3)</name>
    <dbReference type="NCBI Taxonomy" id="593117"/>
    <lineage>
        <taxon>Archaea</taxon>
        <taxon>Methanobacteriati</taxon>
        <taxon>Methanobacteriota</taxon>
        <taxon>Thermococci</taxon>
        <taxon>Thermococcales</taxon>
        <taxon>Thermococcaceae</taxon>
        <taxon>Thermococcus</taxon>
    </lineage>
</organism>
<dbReference type="EMBL" id="CP001398">
    <property type="protein sequence ID" value="ACS32998.1"/>
    <property type="molecule type" value="Genomic_DNA"/>
</dbReference>
<dbReference type="eggNOG" id="arCOG02698">
    <property type="taxonomic scope" value="Archaea"/>
</dbReference>
<dbReference type="PATRIC" id="fig|593117.10.peg.491"/>
<dbReference type="KEGG" id="tga:TGAM_0496"/>
<reference evidence="1 2" key="1">
    <citation type="journal article" date="2007" name="Genome Biol.">
        <title>Genome analysis and genome-wide proteomics of Thermococcus gammatolerans, the most radioresistant organism known amongst the Archaea.</title>
        <authorList>
            <person name="Zivanovic Y."/>
            <person name="Armengaud J."/>
            <person name="Lagorce A."/>
            <person name="Leplat C."/>
            <person name="Guerin P."/>
            <person name="Dutertre M."/>
            <person name="Anthouard V."/>
            <person name="Forterre P."/>
            <person name="Wincker P."/>
            <person name="Confalonieri F."/>
        </authorList>
    </citation>
    <scope>NUCLEOTIDE SEQUENCE [LARGE SCALE GENOMIC DNA]</scope>
    <source>
        <strain evidence="2">DSM 15229 / JCM 11827 / EJ3</strain>
    </source>
</reference>
<dbReference type="GeneID" id="7987364"/>
<dbReference type="RefSeq" id="WP_015858116.1">
    <property type="nucleotide sequence ID" value="NC_012804.1"/>
</dbReference>
<evidence type="ECO:0000313" key="2">
    <source>
        <dbReference type="Proteomes" id="UP000001488"/>
    </source>
</evidence>
<sequence length="309" mass="33155">MRRIVMFFVMFLGLLLVVGSSGNFREYGADRIVKMAIVDGNDSYVSYSCSGSVIYMNKSSSVQFTAMTLSNSMNKTMSVRVEGDFSSLPEGLSGSVNDSWHTLDVGESVVIEGNFSADDNAISGTYTVPLTVYAEWDGGSAELKECSITVSLNSPKYVLRKGIVGGVYNYTSGDYTIVLQLNFTNNGPSGEFIIWDKIPSHLCSRCLGTCHWATANVTVESTSATAGTVLRPPTNISCGCHNIFNCCAGDLIGWRVHVSHGETVTLEMTLNVSFKVPSGCVANFTLNRGAHLCGTCLRSNKISVTVTGG</sequence>
<dbReference type="HOGENOM" id="CLU_846264_0_0_2"/>
<dbReference type="AlphaFoldDB" id="C5A436"/>
<evidence type="ECO:0000313" key="1">
    <source>
        <dbReference type="EMBL" id="ACS32998.1"/>
    </source>
</evidence>